<proteinExistence type="predicted"/>
<evidence type="ECO:0000313" key="2">
    <source>
        <dbReference type="EMBL" id="CAJ0937586.1"/>
    </source>
</evidence>
<feature type="region of interest" description="Disordered" evidence="1">
    <location>
        <begin position="22"/>
        <end position="45"/>
    </location>
</feature>
<dbReference type="Proteomes" id="UP001176940">
    <property type="component" value="Unassembled WGS sequence"/>
</dbReference>
<comment type="caution">
    <text evidence="2">The sequence shown here is derived from an EMBL/GenBank/DDBJ whole genome shotgun (WGS) entry which is preliminary data.</text>
</comment>
<evidence type="ECO:0000256" key="1">
    <source>
        <dbReference type="SAM" id="MobiDB-lite"/>
    </source>
</evidence>
<feature type="region of interest" description="Disordered" evidence="1">
    <location>
        <begin position="89"/>
        <end position="140"/>
    </location>
</feature>
<evidence type="ECO:0000313" key="3">
    <source>
        <dbReference type="Proteomes" id="UP001176940"/>
    </source>
</evidence>
<keyword evidence="3" id="KW-1185">Reference proteome</keyword>
<reference evidence="2" key="1">
    <citation type="submission" date="2023-07" db="EMBL/GenBank/DDBJ databases">
        <authorList>
            <person name="Stuckert A."/>
        </authorList>
    </citation>
    <scope>NUCLEOTIDE SEQUENCE</scope>
</reference>
<dbReference type="EMBL" id="CAUEEQ010013567">
    <property type="protein sequence ID" value="CAJ0937586.1"/>
    <property type="molecule type" value="Genomic_DNA"/>
</dbReference>
<feature type="region of interest" description="Disordered" evidence="1">
    <location>
        <begin position="299"/>
        <end position="344"/>
    </location>
</feature>
<protein>
    <submittedName>
        <fullName evidence="2">Uncharacterized protein</fullName>
    </submittedName>
</protein>
<sequence>MQSYNDATYGFGYKSPIVQKSIGKKGKENEPNASAGFQPEKHNPALEKHWPQDLSKSRLPILSKVNQPPDFQKLHQSWQNQFQKGKAVKKKACTRPQPFNFSQKLDRPRVAPDTRPSVSPPARHRREPLAEVTSGQKNQSKYFDGKGGNAEFKADPAALASILSDVGVSVPATGKLSLAQRVPMRASSIAQSSNLCKNTMVRSSMYAVLRSQSASSNLDRISCFANMQPKVSDKKPPVFKQNSLLHVRDRKLEEPVSSSLDGKLLSQENPVLQQMSRTANVQSSSMNSPLLQSQEVTKIKSTPLHPVTEDVESSVLPADKHEKSTSEGNSFAGKQDPRKKAGGAAPVDFVADSQALASILSNTGVTTGNYGKLSLAQRVPVQSKNVTVKSGMISLDFVTTPKPYYGRISAMAVPIKGTQVVPLYADASACVVLTMRRKIKLLQAAFYSGRRIVKTTHADASAYSGTTCVPNLLKIEYPMRSVCLSRKSQVADSVDAGGIWGKCFYGASYGAIINLCAVLYVENIGTLYEVYFVWSILWGS</sequence>
<gene>
    <name evidence="2" type="ORF">RIMI_LOCUS7239351</name>
</gene>
<accession>A0ABN9LAS0</accession>
<organism evidence="2 3">
    <name type="scientific">Ranitomeya imitator</name>
    <name type="common">mimic poison frog</name>
    <dbReference type="NCBI Taxonomy" id="111125"/>
    <lineage>
        <taxon>Eukaryota</taxon>
        <taxon>Metazoa</taxon>
        <taxon>Chordata</taxon>
        <taxon>Craniata</taxon>
        <taxon>Vertebrata</taxon>
        <taxon>Euteleostomi</taxon>
        <taxon>Amphibia</taxon>
        <taxon>Batrachia</taxon>
        <taxon>Anura</taxon>
        <taxon>Neobatrachia</taxon>
        <taxon>Hyloidea</taxon>
        <taxon>Dendrobatidae</taxon>
        <taxon>Dendrobatinae</taxon>
        <taxon>Ranitomeya</taxon>
    </lineage>
</organism>
<name>A0ABN9LAS0_9NEOB</name>